<gene>
    <name evidence="2" type="ORF">A2765_01825</name>
</gene>
<protein>
    <recommendedName>
        <fullName evidence="1">LTD domain-containing protein</fullName>
    </recommendedName>
</protein>
<feature type="domain" description="LTD" evidence="1">
    <location>
        <begin position="397"/>
        <end position="523"/>
    </location>
</feature>
<dbReference type="EMBL" id="MFLA01000001">
    <property type="protein sequence ID" value="OGG60826.1"/>
    <property type="molecule type" value="Genomic_DNA"/>
</dbReference>
<sequence length="567" mass="57210">MGNRVYASRFRIIGILSIAIALVLLINPLFADAARSQALVSRLCDRQASLAGRLFSNLIDPSLCQPTPPTEPTLSFTATPTTVTAGDNSTLTWASTNATSCVASNGWSGTKSLSGNEQVSPSSTTTYALDCTGAGGTIHKEVTVNVTAAPVPTLTFTANPLTVLANGTTTLAWNSENTSLCVATNGWTGNKATGGSQDIAVAATSTYALSCGGVNGTTSASVTVNVTPHPLPTVTLTANPINVTPGAGSATSTLSWTSTNATACTAFNGWSGSKATSGSEIVSPSATTTYQLDCSGPGGVGSDDAIVNFVPTPAAPLPGITFSASPTNVTPGAGSATSTLTWSTTNANVCIASNGWSGAQALSGTAIVQPIATTTYQLDCGNVTGTTTASVTVNFVPTPVVPAEGKLLISELIYDLGVGQGQEPGNEWVELYNGTNSAINLGGYFIHDSAGSDLLPAVSLPAGKFAVISGSSTTQTLWTIPGDALFILLPNASIGSNGLGNDGDEVWLESTASTTVDAISWGTNTTAFSPSVSVVSASGHSSARSSITLDTDAASDWIDRTTPTPGQ</sequence>
<dbReference type="SUPFAM" id="SSF74853">
    <property type="entry name" value="Lamin A/C globular tail domain"/>
    <property type="match status" value="1"/>
</dbReference>
<evidence type="ECO:0000259" key="1">
    <source>
        <dbReference type="PROSITE" id="PS51841"/>
    </source>
</evidence>
<reference evidence="2 3" key="1">
    <citation type="journal article" date="2016" name="Nat. Commun.">
        <title>Thousands of microbial genomes shed light on interconnected biogeochemical processes in an aquifer system.</title>
        <authorList>
            <person name="Anantharaman K."/>
            <person name="Brown C.T."/>
            <person name="Hug L.A."/>
            <person name="Sharon I."/>
            <person name="Castelle C.J."/>
            <person name="Probst A.J."/>
            <person name="Thomas B.C."/>
            <person name="Singh A."/>
            <person name="Wilkins M.J."/>
            <person name="Karaoz U."/>
            <person name="Brodie E.L."/>
            <person name="Williams K.H."/>
            <person name="Hubbard S.S."/>
            <person name="Banfield J.F."/>
        </authorList>
    </citation>
    <scope>NUCLEOTIDE SEQUENCE [LARGE SCALE GENOMIC DNA]</scope>
</reference>
<evidence type="ECO:0000313" key="3">
    <source>
        <dbReference type="Proteomes" id="UP000176377"/>
    </source>
</evidence>
<dbReference type="InterPro" id="IPR036415">
    <property type="entry name" value="Lamin_tail_dom_sf"/>
</dbReference>
<dbReference type="InterPro" id="IPR001322">
    <property type="entry name" value="Lamin_tail_dom"/>
</dbReference>
<comment type="caution">
    <text evidence="2">The sequence shown here is derived from an EMBL/GenBank/DDBJ whole genome shotgun (WGS) entry which is preliminary data.</text>
</comment>
<dbReference type="Proteomes" id="UP000176377">
    <property type="component" value="Unassembled WGS sequence"/>
</dbReference>
<name>A0A1F6DHH1_9BACT</name>
<dbReference type="AlphaFoldDB" id="A0A1F6DHH1"/>
<dbReference type="Pfam" id="PF00932">
    <property type="entry name" value="LTD"/>
    <property type="match status" value="1"/>
</dbReference>
<dbReference type="PROSITE" id="PS51841">
    <property type="entry name" value="LTD"/>
    <property type="match status" value="1"/>
</dbReference>
<evidence type="ECO:0000313" key="2">
    <source>
        <dbReference type="EMBL" id="OGG60826.1"/>
    </source>
</evidence>
<accession>A0A1F6DHH1</accession>
<organism evidence="2 3">
    <name type="scientific">Candidatus Kaiserbacteria bacterium RIFCSPHIGHO2_01_FULL_56_24</name>
    <dbReference type="NCBI Taxonomy" id="1798487"/>
    <lineage>
        <taxon>Bacteria</taxon>
        <taxon>Candidatus Kaiseribacteriota</taxon>
    </lineage>
</organism>
<proteinExistence type="predicted"/>